<dbReference type="KEGG" id="hmi:soil367_10345"/>
<keyword evidence="1" id="KW-0732">Signal</keyword>
<dbReference type="InterPro" id="IPR017477">
    <property type="entry name" value="PEP-CTERM_polysacc_export"/>
</dbReference>
<feature type="domain" description="Soluble ligand binding" evidence="3">
    <location>
        <begin position="123"/>
        <end position="174"/>
    </location>
</feature>
<evidence type="ECO:0000313" key="4">
    <source>
        <dbReference type="EMBL" id="QCF26302.1"/>
    </source>
</evidence>
<organism evidence="4 5">
    <name type="scientific">Hydrocarboniclastica marina</name>
    <dbReference type="NCBI Taxonomy" id="2259620"/>
    <lineage>
        <taxon>Bacteria</taxon>
        <taxon>Pseudomonadati</taxon>
        <taxon>Pseudomonadota</taxon>
        <taxon>Gammaproteobacteria</taxon>
        <taxon>Alteromonadales</taxon>
        <taxon>Alteromonadaceae</taxon>
        <taxon>Hydrocarboniclastica</taxon>
    </lineage>
</organism>
<accession>A0A4P7XIZ1</accession>
<proteinExistence type="predicted"/>
<dbReference type="PANTHER" id="PTHR33619:SF3">
    <property type="entry name" value="POLYSACCHARIDE EXPORT PROTEIN GFCE-RELATED"/>
    <property type="match status" value="1"/>
</dbReference>
<protein>
    <submittedName>
        <fullName evidence="4">Sugar ABC transporter substrate-binding protein</fullName>
    </submittedName>
</protein>
<dbReference type="Pfam" id="PF02563">
    <property type="entry name" value="Poly_export"/>
    <property type="match status" value="1"/>
</dbReference>
<dbReference type="InterPro" id="IPR003715">
    <property type="entry name" value="Poly_export_N"/>
</dbReference>
<dbReference type="AlphaFoldDB" id="A0A4P7XIZ1"/>
<dbReference type="NCBIfam" id="TIGR03027">
    <property type="entry name" value="pepcterm_export"/>
    <property type="match status" value="1"/>
</dbReference>
<dbReference type="OrthoDB" id="9808421at2"/>
<dbReference type="Proteomes" id="UP000298049">
    <property type="component" value="Chromosome"/>
</dbReference>
<dbReference type="PANTHER" id="PTHR33619">
    <property type="entry name" value="POLYSACCHARIDE EXPORT PROTEIN GFCE-RELATED"/>
    <property type="match status" value="1"/>
</dbReference>
<gene>
    <name evidence="4" type="ORF">soil367_10345</name>
</gene>
<dbReference type="RefSeq" id="WP_136549023.1">
    <property type="nucleotide sequence ID" value="NZ_CP031093.1"/>
</dbReference>
<dbReference type="PROSITE" id="PS51257">
    <property type="entry name" value="PROKAR_LIPOPROTEIN"/>
    <property type="match status" value="1"/>
</dbReference>
<dbReference type="Gene3D" id="3.10.560.10">
    <property type="entry name" value="Outer membrane lipoprotein wza domain like"/>
    <property type="match status" value="1"/>
</dbReference>
<dbReference type="Pfam" id="PF10531">
    <property type="entry name" value="SLBB"/>
    <property type="match status" value="1"/>
</dbReference>
<name>A0A4P7XIZ1_9ALTE</name>
<evidence type="ECO:0000259" key="3">
    <source>
        <dbReference type="Pfam" id="PF10531"/>
    </source>
</evidence>
<evidence type="ECO:0000313" key="5">
    <source>
        <dbReference type="Proteomes" id="UP000298049"/>
    </source>
</evidence>
<evidence type="ECO:0000259" key="2">
    <source>
        <dbReference type="Pfam" id="PF02563"/>
    </source>
</evidence>
<dbReference type="InterPro" id="IPR019554">
    <property type="entry name" value="Soluble_ligand-bd"/>
</dbReference>
<sequence>MVRITVLVVLFAGLLAGCMNRPVSNSDQINAALTSSPSDAAAYIIGPTDVVKISVWRNPDLSVDVPVRPDGKISAPLVGDVQAAGRSPEQLAQNIKEELSVYIKEPEVTVIVASMGSNEFVDRVRVTGAVKSPLSVPYRKGMTVMDMVLNAGGLNEFAKGDQARLYRKHQGGVVAIPVDVEAILTEGDVRTNYSMHPGDILTVPERLF</sequence>
<reference evidence="4 5" key="1">
    <citation type="submission" date="2018-07" db="EMBL/GenBank/DDBJ databases">
        <title>Marsedoiliclastica nanhaica gen. nov. sp. nov., a novel marine hydrocarbonoclastic bacterium isolated from an in-situ enriched hydrocarbon-degrading consortium in deep-sea sediment.</title>
        <authorList>
            <person name="Dong C."/>
            <person name="Ma T."/>
            <person name="Liu R."/>
            <person name="Shao Z."/>
        </authorList>
    </citation>
    <scope>NUCLEOTIDE SEQUENCE [LARGE SCALE GENOMIC DNA]</scope>
    <source>
        <strain evidence="5">soil36-7</strain>
    </source>
</reference>
<feature type="domain" description="Polysaccharide export protein N-terminal" evidence="2">
    <location>
        <begin position="39"/>
        <end position="112"/>
    </location>
</feature>
<dbReference type="Gene3D" id="3.30.1950.10">
    <property type="entry name" value="wza like domain"/>
    <property type="match status" value="1"/>
</dbReference>
<dbReference type="InterPro" id="IPR049712">
    <property type="entry name" value="Poly_export"/>
</dbReference>
<evidence type="ECO:0000256" key="1">
    <source>
        <dbReference type="ARBA" id="ARBA00022729"/>
    </source>
</evidence>
<dbReference type="EMBL" id="CP031093">
    <property type="protein sequence ID" value="QCF26302.1"/>
    <property type="molecule type" value="Genomic_DNA"/>
</dbReference>
<dbReference type="GO" id="GO:0015159">
    <property type="term" value="F:polysaccharide transmembrane transporter activity"/>
    <property type="evidence" value="ECO:0007669"/>
    <property type="project" value="InterPro"/>
</dbReference>
<keyword evidence="5" id="KW-1185">Reference proteome</keyword>